<dbReference type="GO" id="GO:0003677">
    <property type="term" value="F:DNA binding"/>
    <property type="evidence" value="ECO:0007669"/>
    <property type="project" value="InterPro"/>
</dbReference>
<protein>
    <recommendedName>
        <fullName evidence="1">Helicase/UvrB N-terminal domain-containing protein</fullName>
    </recommendedName>
</protein>
<dbReference type="EMBL" id="RBZN01000082">
    <property type="protein sequence ID" value="RKQ12475.1"/>
    <property type="molecule type" value="Genomic_DNA"/>
</dbReference>
<proteinExistence type="predicted"/>
<dbReference type="OrthoDB" id="366844at2"/>
<keyword evidence="3" id="KW-1185">Reference proteome</keyword>
<dbReference type="Gene3D" id="3.40.50.300">
    <property type="entry name" value="P-loop containing nucleotide triphosphate hydrolases"/>
    <property type="match status" value="1"/>
</dbReference>
<dbReference type="Pfam" id="PF04851">
    <property type="entry name" value="ResIII"/>
    <property type="match status" value="1"/>
</dbReference>
<sequence>MPIDFGRFKKREDSQRETHPIKIYDGLSRSGRLNDLWRGQYLALEEWEKVRKDNDLVVSLNTGGGKTVIGLIQGQALVNETGGRVFYLCGSIQLIKQTAEVASLMPLKVATYYNRQFENEVDFNKGEILCITTYQALFNGFSRFAKEEIA</sequence>
<dbReference type="RefSeq" id="WP_121215967.1">
    <property type="nucleotide sequence ID" value="NZ_RBZN01000082.1"/>
</dbReference>
<accession>A0A494YS58</accession>
<name>A0A494YS58_9BACL</name>
<dbReference type="GO" id="GO:0016787">
    <property type="term" value="F:hydrolase activity"/>
    <property type="evidence" value="ECO:0007669"/>
    <property type="project" value="InterPro"/>
</dbReference>
<evidence type="ECO:0000259" key="1">
    <source>
        <dbReference type="Pfam" id="PF04851"/>
    </source>
</evidence>
<dbReference type="InterPro" id="IPR027417">
    <property type="entry name" value="P-loop_NTPase"/>
</dbReference>
<organism evidence="2 3">
    <name type="scientific">Ureibacillus endophyticus</name>
    <dbReference type="NCBI Taxonomy" id="1978490"/>
    <lineage>
        <taxon>Bacteria</taxon>
        <taxon>Bacillati</taxon>
        <taxon>Bacillota</taxon>
        <taxon>Bacilli</taxon>
        <taxon>Bacillales</taxon>
        <taxon>Caryophanaceae</taxon>
        <taxon>Ureibacillus</taxon>
    </lineage>
</organism>
<feature type="domain" description="Helicase/UvrB N-terminal" evidence="1">
    <location>
        <begin position="40"/>
        <end position="141"/>
    </location>
</feature>
<dbReference type="SUPFAM" id="SSF52540">
    <property type="entry name" value="P-loop containing nucleoside triphosphate hydrolases"/>
    <property type="match status" value="1"/>
</dbReference>
<comment type="caution">
    <text evidence="2">The sequence shown here is derived from an EMBL/GenBank/DDBJ whole genome shotgun (WGS) entry which is preliminary data.</text>
</comment>
<evidence type="ECO:0000313" key="2">
    <source>
        <dbReference type="EMBL" id="RKQ12475.1"/>
    </source>
</evidence>
<dbReference type="InterPro" id="IPR006935">
    <property type="entry name" value="Helicase/UvrB_N"/>
</dbReference>
<dbReference type="Proteomes" id="UP000272238">
    <property type="component" value="Unassembled WGS sequence"/>
</dbReference>
<reference evidence="2 3" key="1">
    <citation type="journal article" date="2016" name="Antonie Van Leeuwenhoek">
        <title>Lysinibacillus endophyticus sp. nov., an indole-3-acetic acid producing endophytic bacterium isolated from corn root (Zea mays cv. Xinken-5).</title>
        <authorList>
            <person name="Yu J."/>
            <person name="Guan X."/>
            <person name="Liu C."/>
            <person name="Xiang W."/>
            <person name="Yu Z."/>
            <person name="Liu X."/>
            <person name="Wang G."/>
        </authorList>
    </citation>
    <scope>NUCLEOTIDE SEQUENCE [LARGE SCALE GENOMIC DNA]</scope>
    <source>
        <strain evidence="2 3">DSM 100506</strain>
    </source>
</reference>
<dbReference type="AlphaFoldDB" id="A0A494YS58"/>
<gene>
    <name evidence="2" type="ORF">D8M03_16890</name>
</gene>
<evidence type="ECO:0000313" key="3">
    <source>
        <dbReference type="Proteomes" id="UP000272238"/>
    </source>
</evidence>
<dbReference type="GO" id="GO:0005524">
    <property type="term" value="F:ATP binding"/>
    <property type="evidence" value="ECO:0007669"/>
    <property type="project" value="InterPro"/>
</dbReference>